<evidence type="ECO:0000313" key="3">
    <source>
        <dbReference type="Proteomes" id="UP001575652"/>
    </source>
</evidence>
<keyword evidence="3" id="KW-1185">Reference proteome</keyword>
<dbReference type="SUPFAM" id="SSF48619">
    <property type="entry name" value="Phospholipase A2, PLA2"/>
    <property type="match status" value="1"/>
</dbReference>
<keyword evidence="1" id="KW-0732">Signal</keyword>
<dbReference type="EMBL" id="JBHDLJ010000017">
    <property type="protein sequence ID" value="MFB0836049.1"/>
    <property type="molecule type" value="Genomic_DNA"/>
</dbReference>
<dbReference type="GO" id="GO:0004623">
    <property type="term" value="F:phospholipase A2 activity"/>
    <property type="evidence" value="ECO:0007669"/>
    <property type="project" value="UniProtKB-EC"/>
</dbReference>
<reference evidence="2 3" key="1">
    <citation type="submission" date="2024-09" db="EMBL/GenBank/DDBJ databases">
        <authorList>
            <person name="Salinas-Garcia M.A."/>
            <person name="Prieme A."/>
        </authorList>
    </citation>
    <scope>NUCLEOTIDE SEQUENCE [LARGE SCALE GENOMIC DNA]</scope>
    <source>
        <strain evidence="2 3">DSM 21081</strain>
    </source>
</reference>
<dbReference type="Pfam" id="PF09056">
    <property type="entry name" value="Phospholip_A2_3"/>
    <property type="match status" value="1"/>
</dbReference>
<protein>
    <submittedName>
        <fullName evidence="2">Phospholipase A2</fullName>
        <ecNumber evidence="2">3.1.1.4</ecNumber>
    </submittedName>
</protein>
<gene>
    <name evidence="2" type="ORF">ACETWP_15775</name>
</gene>
<organism evidence="2 3">
    <name type="scientific">Arthrobacter halodurans</name>
    <dbReference type="NCBI Taxonomy" id="516699"/>
    <lineage>
        <taxon>Bacteria</taxon>
        <taxon>Bacillati</taxon>
        <taxon>Actinomycetota</taxon>
        <taxon>Actinomycetes</taxon>
        <taxon>Micrococcales</taxon>
        <taxon>Micrococcaceae</taxon>
        <taxon>Arthrobacter</taxon>
    </lineage>
</organism>
<dbReference type="EC" id="3.1.1.4" evidence="2"/>
<dbReference type="Gene3D" id="1.20.90.10">
    <property type="entry name" value="Phospholipase A2 domain"/>
    <property type="match status" value="1"/>
</dbReference>
<dbReference type="Proteomes" id="UP001575652">
    <property type="component" value="Unassembled WGS sequence"/>
</dbReference>
<keyword evidence="2" id="KW-0378">Hydrolase</keyword>
<accession>A0ABV4USL5</accession>
<feature type="signal peptide" evidence="1">
    <location>
        <begin position="1"/>
        <end position="33"/>
    </location>
</feature>
<sequence length="291" mass="31650">MSGERTIKNLVKTVLVACFLGSSLVASMAPASADEVPGDPVPSVNGPWQQEYGALLAPATVTDPVAGRPYRVYSPPEGTTPRVAPDGTVVVEDQTGTLVGRLGEPLAYTASGAVNLLPRSAYSVRGRDVYQALHPSTPALARVTFAPTLIRTGSAEDTEMVRAYRHYFEVSARPARQDPSQPTTAYVAVPADYIYDVNHARRTLHDYCSFSPDSWGNADFRGPCARHDQCIENNLWRAPEDRKQHRAAVCDADLPDDMHENCQVYSRKALQSCEAIAGVYFAAVSVRTGFY</sequence>
<evidence type="ECO:0000256" key="1">
    <source>
        <dbReference type="SAM" id="SignalP"/>
    </source>
</evidence>
<name>A0ABV4USL5_9MICC</name>
<proteinExistence type="predicted"/>
<dbReference type="InterPro" id="IPR015141">
    <property type="entry name" value="PLipase_A2_prok/fun"/>
</dbReference>
<dbReference type="RefSeq" id="WP_373973226.1">
    <property type="nucleotide sequence ID" value="NZ_JBHDLJ010000017.1"/>
</dbReference>
<comment type="caution">
    <text evidence="2">The sequence shown here is derived from an EMBL/GenBank/DDBJ whole genome shotgun (WGS) entry which is preliminary data.</text>
</comment>
<feature type="chain" id="PRO_5047262627" evidence="1">
    <location>
        <begin position="34"/>
        <end position="291"/>
    </location>
</feature>
<dbReference type="InterPro" id="IPR036444">
    <property type="entry name" value="PLipase_A2_dom_sf"/>
</dbReference>
<evidence type="ECO:0000313" key="2">
    <source>
        <dbReference type="EMBL" id="MFB0836049.1"/>
    </source>
</evidence>